<dbReference type="HOGENOM" id="CLU_018354_10_0_1"/>
<feature type="domain" description="FAD-binding PCMH-type" evidence="6">
    <location>
        <begin position="34"/>
        <end position="205"/>
    </location>
</feature>
<dbReference type="VEuPathDB" id="FungiDB:TRIVIDRAFT_53309"/>
<dbReference type="GO" id="GO:0016491">
    <property type="term" value="F:oxidoreductase activity"/>
    <property type="evidence" value="ECO:0007669"/>
    <property type="project" value="UniProtKB-KW"/>
</dbReference>
<dbReference type="RefSeq" id="XP_013955983.1">
    <property type="nucleotide sequence ID" value="XM_014100508.1"/>
</dbReference>
<dbReference type="PANTHER" id="PTHR42973">
    <property type="entry name" value="BINDING OXIDOREDUCTASE, PUTATIVE (AFU_ORTHOLOGUE AFUA_1G17690)-RELATED"/>
    <property type="match status" value="1"/>
</dbReference>
<evidence type="ECO:0000256" key="4">
    <source>
        <dbReference type="ARBA" id="ARBA00022827"/>
    </source>
</evidence>
<dbReference type="GeneID" id="25795302"/>
<dbReference type="STRING" id="413071.G9MUT0"/>
<dbReference type="eggNOG" id="ENOG502QVAM">
    <property type="taxonomic scope" value="Eukaryota"/>
</dbReference>
<evidence type="ECO:0000256" key="5">
    <source>
        <dbReference type="ARBA" id="ARBA00023002"/>
    </source>
</evidence>
<dbReference type="Gene3D" id="3.30.465.10">
    <property type="match status" value="1"/>
</dbReference>
<evidence type="ECO:0000313" key="7">
    <source>
        <dbReference type="EMBL" id="EHK21790.1"/>
    </source>
</evidence>
<evidence type="ECO:0000256" key="2">
    <source>
        <dbReference type="ARBA" id="ARBA00005466"/>
    </source>
</evidence>
<accession>G9MUT0</accession>
<reference evidence="7 8" key="1">
    <citation type="journal article" date="2011" name="Genome Biol.">
        <title>Comparative genome sequence analysis underscores mycoparasitism as the ancestral life style of Trichoderma.</title>
        <authorList>
            <person name="Kubicek C.P."/>
            <person name="Herrera-Estrella A."/>
            <person name="Seidl-Seiboth V."/>
            <person name="Martinez D.A."/>
            <person name="Druzhinina I.S."/>
            <person name="Thon M."/>
            <person name="Zeilinger S."/>
            <person name="Casas-Flores S."/>
            <person name="Horwitz B.A."/>
            <person name="Mukherjee P.K."/>
            <person name="Mukherjee M."/>
            <person name="Kredics L."/>
            <person name="Alcaraz L.D."/>
            <person name="Aerts A."/>
            <person name="Antal Z."/>
            <person name="Atanasova L."/>
            <person name="Cervantes-Badillo M.G."/>
            <person name="Challacombe J."/>
            <person name="Chertkov O."/>
            <person name="McCluskey K."/>
            <person name="Coulpier F."/>
            <person name="Deshpande N."/>
            <person name="von Doehren H."/>
            <person name="Ebbole D.J."/>
            <person name="Esquivel-Naranjo E.U."/>
            <person name="Fekete E."/>
            <person name="Flipphi M."/>
            <person name="Glaser F."/>
            <person name="Gomez-Rodriguez E.Y."/>
            <person name="Gruber S."/>
            <person name="Han C."/>
            <person name="Henrissat B."/>
            <person name="Hermosa R."/>
            <person name="Hernandez-Onate M."/>
            <person name="Karaffa L."/>
            <person name="Kosti I."/>
            <person name="Le Crom S."/>
            <person name="Lindquist E."/>
            <person name="Lucas S."/>
            <person name="Luebeck M."/>
            <person name="Luebeck P.S."/>
            <person name="Margeot A."/>
            <person name="Metz B."/>
            <person name="Misra M."/>
            <person name="Nevalainen H."/>
            <person name="Omann M."/>
            <person name="Packer N."/>
            <person name="Perrone G."/>
            <person name="Uresti-Rivera E.E."/>
            <person name="Salamov A."/>
            <person name="Schmoll M."/>
            <person name="Seiboth B."/>
            <person name="Shapiro H."/>
            <person name="Sukno S."/>
            <person name="Tamayo-Ramos J.A."/>
            <person name="Tisch D."/>
            <person name="Wiest A."/>
            <person name="Wilkinson H.H."/>
            <person name="Zhang M."/>
            <person name="Coutinho P.M."/>
            <person name="Kenerley C.M."/>
            <person name="Monte E."/>
            <person name="Baker S.E."/>
            <person name="Grigoriev I.V."/>
        </authorList>
    </citation>
    <scope>NUCLEOTIDE SEQUENCE [LARGE SCALE GENOMIC DNA]</scope>
    <source>
        <strain evidence="8">Gv29-8 / FGSC 10586</strain>
    </source>
</reference>
<name>G9MUT0_HYPVG</name>
<evidence type="ECO:0000313" key="8">
    <source>
        <dbReference type="Proteomes" id="UP000007115"/>
    </source>
</evidence>
<comment type="cofactor">
    <cofactor evidence="1">
        <name>FAD</name>
        <dbReference type="ChEBI" id="CHEBI:57692"/>
    </cofactor>
</comment>
<evidence type="ECO:0000256" key="3">
    <source>
        <dbReference type="ARBA" id="ARBA00022630"/>
    </source>
</evidence>
<evidence type="ECO:0000256" key="1">
    <source>
        <dbReference type="ARBA" id="ARBA00001974"/>
    </source>
</evidence>
<dbReference type="Proteomes" id="UP000007115">
    <property type="component" value="Unassembled WGS sequence"/>
</dbReference>
<dbReference type="InterPro" id="IPR016166">
    <property type="entry name" value="FAD-bd_PCMH"/>
</dbReference>
<dbReference type="InterPro" id="IPR050416">
    <property type="entry name" value="FAD-linked_Oxidoreductase"/>
</dbReference>
<organism evidence="7 8">
    <name type="scientific">Hypocrea virens (strain Gv29-8 / FGSC 10586)</name>
    <name type="common">Gliocladium virens</name>
    <name type="synonym">Trichoderma virens</name>
    <dbReference type="NCBI Taxonomy" id="413071"/>
    <lineage>
        <taxon>Eukaryota</taxon>
        <taxon>Fungi</taxon>
        <taxon>Dikarya</taxon>
        <taxon>Ascomycota</taxon>
        <taxon>Pezizomycotina</taxon>
        <taxon>Sordariomycetes</taxon>
        <taxon>Hypocreomycetidae</taxon>
        <taxon>Hypocreales</taxon>
        <taxon>Hypocreaceae</taxon>
        <taxon>Trichoderma</taxon>
    </lineage>
</organism>
<dbReference type="PROSITE" id="PS51387">
    <property type="entry name" value="FAD_PCMH"/>
    <property type="match status" value="1"/>
</dbReference>
<dbReference type="Pfam" id="PF01565">
    <property type="entry name" value="FAD_binding_4"/>
    <property type="match status" value="1"/>
</dbReference>
<dbReference type="SUPFAM" id="SSF56176">
    <property type="entry name" value="FAD-binding/transporter-associated domain-like"/>
    <property type="match status" value="1"/>
</dbReference>
<dbReference type="PANTHER" id="PTHR42973:SF39">
    <property type="entry name" value="FAD-BINDING PCMH-TYPE DOMAIN-CONTAINING PROTEIN"/>
    <property type="match status" value="1"/>
</dbReference>
<sequence length="457" mass="49761">MANNFQDLRNTVKGVILTPGDEGYLESLKRWSEASVKPAAVVVQPDNAEEVSKTVKYATANAIPLTVMSGGHATSGSSSSDGGMVLDLRRINSVHVNPAGQTVTFGGGCKWAQVDEACAKHGLATVGGTVNHTGVGGFILGGGMGWLTPKLGLTIDNLLSAQVVLADGSIVTASEKENDDLFWALRGAGQNFGVVTSFTLRLYHQEKVYAGPIIFTLDKLPAVVAFTNWFHHNHTGNEAFWAGVCGSAPGASDPAIMCMVFRSGSQKEGEEFYKPLLNLGPLNVLAAEMQYHKANDLVPHCEERVRRLQGGANFVMPLDVDFVQRIADEFLAFVEDKGIGGGSMCMFECVPWGKVISVPKDATAYPSRGEFYHFATVIMWQDEELDDEVRQFQRNLLGKVREKGHQGPGGQYANYVAEKMNPKLMFGDSLGRLRVLKKKFDPNNVFYKWHGLWAAEP</sequence>
<dbReference type="InterPro" id="IPR012951">
    <property type="entry name" value="BBE"/>
</dbReference>
<dbReference type="Gene3D" id="3.30.43.10">
    <property type="entry name" value="Uridine Diphospho-n-acetylenolpyruvylglucosamine Reductase, domain 2"/>
    <property type="match status" value="1"/>
</dbReference>
<dbReference type="InterPro" id="IPR016167">
    <property type="entry name" value="FAD-bd_PCMH_sub1"/>
</dbReference>
<dbReference type="InterPro" id="IPR006094">
    <property type="entry name" value="Oxid_FAD_bind_N"/>
</dbReference>
<gene>
    <name evidence="7" type="ORF">TRIVIDRAFT_53309</name>
</gene>
<dbReference type="AlphaFoldDB" id="G9MUT0"/>
<dbReference type="EMBL" id="ABDF02000062">
    <property type="protein sequence ID" value="EHK21790.1"/>
    <property type="molecule type" value="Genomic_DNA"/>
</dbReference>
<protein>
    <recommendedName>
        <fullName evidence="6">FAD-binding PCMH-type domain-containing protein</fullName>
    </recommendedName>
</protein>
<proteinExistence type="inferred from homology"/>
<comment type="caution">
    <text evidence="7">The sequence shown here is derived from an EMBL/GenBank/DDBJ whole genome shotgun (WGS) entry which is preliminary data.</text>
</comment>
<dbReference type="InParanoid" id="G9MUT0"/>
<keyword evidence="5" id="KW-0560">Oxidoreductase</keyword>
<dbReference type="InterPro" id="IPR036318">
    <property type="entry name" value="FAD-bd_PCMH-like_sf"/>
</dbReference>
<dbReference type="OrthoDB" id="415825at2759"/>
<dbReference type="Pfam" id="PF08031">
    <property type="entry name" value="BBE"/>
    <property type="match status" value="1"/>
</dbReference>
<keyword evidence="8" id="KW-1185">Reference proteome</keyword>
<dbReference type="GO" id="GO:0071949">
    <property type="term" value="F:FAD binding"/>
    <property type="evidence" value="ECO:0007669"/>
    <property type="project" value="InterPro"/>
</dbReference>
<keyword evidence="4" id="KW-0274">FAD</keyword>
<dbReference type="InterPro" id="IPR016169">
    <property type="entry name" value="FAD-bd_PCMH_sub2"/>
</dbReference>
<dbReference type="OMA" id="VEDNNWI"/>
<dbReference type="Gene3D" id="3.40.462.20">
    <property type="match status" value="1"/>
</dbReference>
<keyword evidence="3" id="KW-0285">Flavoprotein</keyword>
<comment type="similarity">
    <text evidence="2">Belongs to the oxygen-dependent FAD-linked oxidoreductase family.</text>
</comment>
<evidence type="ECO:0000259" key="6">
    <source>
        <dbReference type="PROSITE" id="PS51387"/>
    </source>
</evidence>